<evidence type="ECO:0000256" key="2">
    <source>
        <dbReference type="ARBA" id="ARBA00022475"/>
    </source>
</evidence>
<evidence type="ECO:0000256" key="4">
    <source>
        <dbReference type="ARBA" id="ARBA00022989"/>
    </source>
</evidence>
<feature type="transmembrane region" description="Helical" evidence="6">
    <location>
        <begin position="117"/>
        <end position="135"/>
    </location>
</feature>
<evidence type="ECO:0000313" key="8">
    <source>
        <dbReference type="EMBL" id="SFS79964.1"/>
    </source>
</evidence>
<gene>
    <name evidence="8" type="ORF">SAMN04488050_10532</name>
</gene>
<dbReference type="Pfam" id="PF00482">
    <property type="entry name" value="T2SSF"/>
    <property type="match status" value="1"/>
</dbReference>
<organism evidence="8 9">
    <name type="scientific">Alloyangia pacifica</name>
    <dbReference type="NCBI Taxonomy" id="311180"/>
    <lineage>
        <taxon>Bacteria</taxon>
        <taxon>Pseudomonadati</taxon>
        <taxon>Pseudomonadota</taxon>
        <taxon>Alphaproteobacteria</taxon>
        <taxon>Rhodobacterales</taxon>
        <taxon>Roseobacteraceae</taxon>
        <taxon>Alloyangia</taxon>
    </lineage>
</organism>
<feature type="transmembrane region" description="Helical" evidence="6">
    <location>
        <begin position="293"/>
        <end position="312"/>
    </location>
</feature>
<feature type="transmembrane region" description="Helical" evidence="6">
    <location>
        <begin position="261"/>
        <end position="281"/>
    </location>
</feature>
<feature type="transmembrane region" description="Helical" evidence="6">
    <location>
        <begin position="93"/>
        <end position="111"/>
    </location>
</feature>
<comment type="subcellular location">
    <subcellularLocation>
        <location evidence="1">Cell membrane</location>
        <topology evidence="1">Multi-pass membrane protein</topology>
    </subcellularLocation>
</comment>
<keyword evidence="4 6" id="KW-1133">Transmembrane helix</keyword>
<evidence type="ECO:0000313" key="9">
    <source>
        <dbReference type="Proteomes" id="UP000199392"/>
    </source>
</evidence>
<dbReference type="AlphaFoldDB" id="A0A1I6SSQ3"/>
<proteinExistence type="predicted"/>
<keyword evidence="2" id="KW-1003">Cell membrane</keyword>
<feature type="transmembrane region" description="Helical" evidence="6">
    <location>
        <begin position="6"/>
        <end position="28"/>
    </location>
</feature>
<dbReference type="InterPro" id="IPR018076">
    <property type="entry name" value="T2SS_GspF_dom"/>
</dbReference>
<dbReference type="PANTHER" id="PTHR35007:SF1">
    <property type="entry name" value="PILUS ASSEMBLY PROTEIN"/>
    <property type="match status" value="1"/>
</dbReference>
<sequence length="320" mass="35198">MLNAPIVIYGLVFVAVLILADTVLRVVFGIRRNALEVRNRLEALKLKSGAEAAHTELLLRRGSAKQGANASLLQALRSFYAQSGLEMTTPRRLLWLLGIYALCYLAVHLFLRTGLAVDLGIAFVLTVVTSGLLVYRKRAARIKKFTSQLAPAIDIIVRSLNAGHPLNAALALVAREMPDPIGSEFGILSDQMTFGSDLDQAMLNMIDRVGADELSLLAVTVSVQRGTGGNLSEILENLAQMIRDRLMIKAKIKAISAEGRITSWIMLLFPFFLFSMIRTLVPEYFDPVWESGYGTIVVSTCLVLMGLGMVILRKLVNFDF</sequence>
<reference evidence="9" key="1">
    <citation type="submission" date="2016-10" db="EMBL/GenBank/DDBJ databases">
        <authorList>
            <person name="Varghese N."/>
            <person name="Submissions S."/>
        </authorList>
    </citation>
    <scope>NUCLEOTIDE SEQUENCE [LARGE SCALE GENOMIC DNA]</scope>
    <source>
        <strain evidence="9">DSM 26894</strain>
    </source>
</reference>
<keyword evidence="3 6" id="KW-0812">Transmembrane</keyword>
<keyword evidence="9" id="KW-1185">Reference proteome</keyword>
<evidence type="ECO:0000256" key="1">
    <source>
        <dbReference type="ARBA" id="ARBA00004651"/>
    </source>
</evidence>
<dbReference type="RefSeq" id="WP_092424145.1">
    <property type="nucleotide sequence ID" value="NZ_FNCL01000005.1"/>
</dbReference>
<evidence type="ECO:0000256" key="6">
    <source>
        <dbReference type="SAM" id="Phobius"/>
    </source>
</evidence>
<name>A0A1I6SSQ3_9RHOB</name>
<keyword evidence="5 6" id="KW-0472">Membrane</keyword>
<dbReference type="GO" id="GO:0005886">
    <property type="term" value="C:plasma membrane"/>
    <property type="evidence" value="ECO:0007669"/>
    <property type="project" value="UniProtKB-SubCell"/>
</dbReference>
<dbReference type="STRING" id="311180.SAMN04488050_10532"/>
<feature type="domain" description="Type II secretion system protein GspF" evidence="7">
    <location>
        <begin position="153"/>
        <end position="277"/>
    </location>
</feature>
<dbReference type="EMBL" id="FOZW01000005">
    <property type="protein sequence ID" value="SFS79964.1"/>
    <property type="molecule type" value="Genomic_DNA"/>
</dbReference>
<dbReference type="Proteomes" id="UP000199392">
    <property type="component" value="Unassembled WGS sequence"/>
</dbReference>
<evidence type="ECO:0000259" key="7">
    <source>
        <dbReference type="Pfam" id="PF00482"/>
    </source>
</evidence>
<evidence type="ECO:0000256" key="3">
    <source>
        <dbReference type="ARBA" id="ARBA00022692"/>
    </source>
</evidence>
<protein>
    <submittedName>
        <fullName evidence="8">Tight adherence protein B</fullName>
    </submittedName>
</protein>
<dbReference type="Gene3D" id="1.20.81.30">
    <property type="entry name" value="Type II secretion system (T2SS), domain F"/>
    <property type="match status" value="1"/>
</dbReference>
<dbReference type="PANTHER" id="PTHR35007">
    <property type="entry name" value="INTEGRAL MEMBRANE PROTEIN-RELATED"/>
    <property type="match status" value="1"/>
</dbReference>
<accession>A0A1I6SSQ3</accession>
<evidence type="ECO:0000256" key="5">
    <source>
        <dbReference type="ARBA" id="ARBA00023136"/>
    </source>
</evidence>
<dbReference type="InterPro" id="IPR042094">
    <property type="entry name" value="T2SS_GspF_sf"/>
</dbReference>
<dbReference type="OrthoDB" id="9803381at2"/>